<dbReference type="PANTHER" id="PTHR11922:SF2">
    <property type="entry name" value="GMP SYNTHASE [GLUTAMINE-HYDROLYZING]"/>
    <property type="match status" value="1"/>
</dbReference>
<accession>A0A6L5YLY9</accession>
<dbReference type="InterPro" id="IPR014729">
    <property type="entry name" value="Rossmann-like_a/b/a_fold"/>
</dbReference>
<dbReference type="PANTHER" id="PTHR11922">
    <property type="entry name" value="GMP SYNTHASE-RELATED"/>
    <property type="match status" value="1"/>
</dbReference>
<evidence type="ECO:0000256" key="4">
    <source>
        <dbReference type="ARBA" id="ARBA00022741"/>
    </source>
</evidence>
<dbReference type="InterPro" id="IPR029062">
    <property type="entry name" value="Class_I_gatase-like"/>
</dbReference>
<dbReference type="PRINTS" id="PR00099">
    <property type="entry name" value="CPSGATASE"/>
</dbReference>
<dbReference type="Pfam" id="PF03054">
    <property type="entry name" value="tRNA_Me_trans"/>
    <property type="match status" value="1"/>
</dbReference>
<dbReference type="InterPro" id="IPR001674">
    <property type="entry name" value="GMP_synth_C"/>
</dbReference>
<dbReference type="Gene3D" id="3.30.300.10">
    <property type="match status" value="1"/>
</dbReference>
<dbReference type="Pfam" id="PF00958">
    <property type="entry name" value="GMP_synt_C"/>
    <property type="match status" value="1"/>
</dbReference>
<dbReference type="PROSITE" id="PS51553">
    <property type="entry name" value="GMPS_ATP_PPASE"/>
    <property type="match status" value="1"/>
</dbReference>
<gene>
    <name evidence="9 12" type="primary">guaA</name>
    <name evidence="12" type="ORF">FYJ59_10495</name>
</gene>
<evidence type="ECO:0000256" key="1">
    <source>
        <dbReference type="ARBA" id="ARBA00002332"/>
    </source>
</evidence>
<dbReference type="PROSITE" id="PS51273">
    <property type="entry name" value="GATASE_TYPE_1"/>
    <property type="match status" value="1"/>
</dbReference>
<feature type="active site" description="Nucleophile" evidence="9">
    <location>
        <position position="82"/>
    </location>
</feature>
<dbReference type="FunFam" id="3.40.50.880:FF:000001">
    <property type="entry name" value="GMP synthase [glutamine-hydrolyzing]"/>
    <property type="match status" value="1"/>
</dbReference>
<dbReference type="InterPro" id="IPR025777">
    <property type="entry name" value="GMPS_ATP_PPase_dom"/>
</dbReference>
<dbReference type="AlphaFoldDB" id="A0A6L5YLY9"/>
<dbReference type="SUPFAM" id="SSF52317">
    <property type="entry name" value="Class I glutamine amidotransferase-like"/>
    <property type="match status" value="1"/>
</dbReference>
<evidence type="ECO:0000256" key="5">
    <source>
        <dbReference type="ARBA" id="ARBA00022749"/>
    </source>
</evidence>
<comment type="pathway">
    <text evidence="2 9">Purine metabolism; GMP biosynthesis; GMP from XMP (L-Gln route): step 1/1.</text>
</comment>
<comment type="caution">
    <text evidence="12">The sequence shown here is derived from an EMBL/GenBank/DDBJ whole genome shotgun (WGS) entry which is preliminary data.</text>
</comment>
<dbReference type="HAMAP" id="MF_00344">
    <property type="entry name" value="GMP_synthase"/>
    <property type="match status" value="1"/>
</dbReference>
<evidence type="ECO:0000256" key="9">
    <source>
        <dbReference type="HAMAP-Rule" id="MF_00344"/>
    </source>
</evidence>
<evidence type="ECO:0000256" key="3">
    <source>
        <dbReference type="ARBA" id="ARBA00022598"/>
    </source>
</evidence>
<dbReference type="FunFam" id="3.40.50.620:FF:000001">
    <property type="entry name" value="GMP synthase [glutamine-hydrolyzing]"/>
    <property type="match status" value="1"/>
</dbReference>
<name>A0A6L5YLY9_9FIRM</name>
<dbReference type="InterPro" id="IPR004739">
    <property type="entry name" value="GMP_synth_GATase"/>
</dbReference>
<evidence type="ECO:0000259" key="11">
    <source>
        <dbReference type="PROSITE" id="PS51553"/>
    </source>
</evidence>
<keyword evidence="7 9" id="KW-0067">ATP-binding</keyword>
<dbReference type="InterPro" id="IPR022955">
    <property type="entry name" value="GMP_synthase"/>
</dbReference>
<keyword evidence="13" id="KW-1185">Reference proteome</keyword>
<comment type="function">
    <text evidence="1 9">Catalyzes the synthesis of GMP from XMP.</text>
</comment>
<dbReference type="GO" id="GO:0005524">
    <property type="term" value="F:ATP binding"/>
    <property type="evidence" value="ECO:0007669"/>
    <property type="project" value="UniProtKB-UniRule"/>
</dbReference>
<dbReference type="NCBIfam" id="TIGR00884">
    <property type="entry name" value="guaA_Cterm"/>
    <property type="match status" value="1"/>
</dbReference>
<feature type="binding site" evidence="10">
    <location>
        <begin position="223"/>
        <end position="229"/>
    </location>
    <ligand>
        <name>ATP</name>
        <dbReference type="ChEBI" id="CHEBI:30616"/>
    </ligand>
</feature>
<organism evidence="12 13">
    <name type="scientific">Waltera intestinalis</name>
    <dbReference type="NCBI Taxonomy" id="2606635"/>
    <lineage>
        <taxon>Bacteria</taxon>
        <taxon>Bacillati</taxon>
        <taxon>Bacillota</taxon>
        <taxon>Clostridia</taxon>
        <taxon>Lachnospirales</taxon>
        <taxon>Lachnospiraceae</taxon>
        <taxon>Waltera</taxon>
    </lineage>
</organism>
<evidence type="ECO:0000313" key="12">
    <source>
        <dbReference type="EMBL" id="MST58657.1"/>
    </source>
</evidence>
<evidence type="ECO:0000256" key="6">
    <source>
        <dbReference type="ARBA" id="ARBA00022755"/>
    </source>
</evidence>
<feature type="active site" evidence="9">
    <location>
        <position position="171"/>
    </location>
</feature>
<keyword evidence="6 9" id="KW-0658">Purine biosynthesis</keyword>
<dbReference type="EC" id="6.3.5.2" evidence="9"/>
<evidence type="ECO:0000256" key="10">
    <source>
        <dbReference type="PROSITE-ProRule" id="PRU00886"/>
    </source>
</evidence>
<keyword evidence="4 9" id="KW-0547">Nucleotide-binding</keyword>
<dbReference type="PRINTS" id="PR00096">
    <property type="entry name" value="GATASE"/>
</dbReference>
<evidence type="ECO:0000256" key="7">
    <source>
        <dbReference type="ARBA" id="ARBA00022840"/>
    </source>
</evidence>
<dbReference type="SUPFAM" id="SSF52402">
    <property type="entry name" value="Adenine nucleotide alpha hydrolases-like"/>
    <property type="match status" value="1"/>
</dbReference>
<dbReference type="InterPro" id="IPR017926">
    <property type="entry name" value="GATASE"/>
</dbReference>
<evidence type="ECO:0000256" key="2">
    <source>
        <dbReference type="ARBA" id="ARBA00005153"/>
    </source>
</evidence>
<reference evidence="12 13" key="1">
    <citation type="submission" date="2019-08" db="EMBL/GenBank/DDBJ databases">
        <title>In-depth cultivation of the pig gut microbiome towards novel bacterial diversity and tailored functional studies.</title>
        <authorList>
            <person name="Wylensek D."/>
            <person name="Hitch T.C.A."/>
            <person name="Clavel T."/>
        </authorList>
    </citation>
    <scope>NUCLEOTIDE SEQUENCE [LARGE SCALE GENOMIC DNA]</scope>
    <source>
        <strain evidence="12 13">WCA3-601-WT-6H</strain>
    </source>
</reference>
<dbReference type="GO" id="GO:0003921">
    <property type="term" value="F:GMP synthase activity"/>
    <property type="evidence" value="ECO:0007669"/>
    <property type="project" value="InterPro"/>
</dbReference>
<dbReference type="CDD" id="cd01997">
    <property type="entry name" value="GMP_synthase_C"/>
    <property type="match status" value="1"/>
</dbReference>
<feature type="domain" description="GMPS ATP-PPase" evidence="11">
    <location>
        <begin position="196"/>
        <end position="389"/>
    </location>
</feature>
<dbReference type="GO" id="GO:0005829">
    <property type="term" value="C:cytosol"/>
    <property type="evidence" value="ECO:0007669"/>
    <property type="project" value="TreeGrafter"/>
</dbReference>
<protein>
    <recommendedName>
        <fullName evidence="9">GMP synthase [glutamine-hydrolyzing]</fullName>
        <ecNumber evidence="9">6.3.5.2</ecNumber>
    </recommendedName>
    <alternativeName>
        <fullName evidence="9">GMP synthetase</fullName>
    </alternativeName>
    <alternativeName>
        <fullName evidence="9">Glutamine amidotransferase</fullName>
    </alternativeName>
</protein>
<sequence>MEKELVVVIDFGGQYNQLVARRVRECNVYCEIYSYKTDLNKIKAMNPKGIILTGGPASCYEPGAATCSEDLFNLGVPVLGLCYGAQLMTHVLGGKVERAAVREYGKTEVKVDRSSKLFSDVSENTICWMSHFDYISKLAPGFRAVATTANCPVAAAECVERGLYAIQFHPEVLHTVEGSKMLYNFVRNICGCCGDWKMDSFVEESIKAIREKVGNGKVLCALSGGVDSSVAAVLLSKAVGEQLTCVFVDHGLLRKNEGNEVEAVFGPNGNYDLHFIRVNAQERFYSKLAGVSEPEHKRKIIGEEFIRVFEEEAKKIGAVDFLVQGTIYPDVVESGLGGESAVIKSHHNVGGLPDYVDFKEIIEPLRNLFKDEVRKVGLELGIPEHLVFRQPFPGPGLGIRIIGEVTAEKVKIVQDADAIYREEIANAGLDREINQYFAALTNMRSVGVMGDERTYDYAIALRAVKTIDFMTAESAQIPYEVLQKVTSRIINEVSHVNRVMYDITSKPPGTIEFE</sequence>
<dbReference type="EMBL" id="VUMU01000013">
    <property type="protein sequence ID" value="MST58657.1"/>
    <property type="molecule type" value="Genomic_DNA"/>
</dbReference>
<proteinExistence type="inferred from homology"/>
<keyword evidence="8 9" id="KW-0315">Glutamine amidotransferase</keyword>
<dbReference type="RefSeq" id="WP_154496898.1">
    <property type="nucleotide sequence ID" value="NZ_VUMU01000013.1"/>
</dbReference>
<dbReference type="Gene3D" id="3.40.50.880">
    <property type="match status" value="1"/>
</dbReference>
<dbReference type="UniPathway" id="UPA00189">
    <property type="reaction ID" value="UER00296"/>
</dbReference>
<dbReference type="Gene3D" id="3.40.50.620">
    <property type="entry name" value="HUPs"/>
    <property type="match status" value="1"/>
</dbReference>
<feature type="active site" evidence="9">
    <location>
        <position position="169"/>
    </location>
</feature>
<dbReference type="FunFam" id="3.30.300.10:FF:000002">
    <property type="entry name" value="GMP synthase [glutamine-hydrolyzing]"/>
    <property type="match status" value="1"/>
</dbReference>
<comment type="catalytic activity">
    <reaction evidence="9">
        <text>XMP + L-glutamine + ATP + H2O = GMP + L-glutamate + AMP + diphosphate + 2 H(+)</text>
        <dbReference type="Rhea" id="RHEA:11680"/>
        <dbReference type="ChEBI" id="CHEBI:15377"/>
        <dbReference type="ChEBI" id="CHEBI:15378"/>
        <dbReference type="ChEBI" id="CHEBI:29985"/>
        <dbReference type="ChEBI" id="CHEBI:30616"/>
        <dbReference type="ChEBI" id="CHEBI:33019"/>
        <dbReference type="ChEBI" id="CHEBI:57464"/>
        <dbReference type="ChEBI" id="CHEBI:58115"/>
        <dbReference type="ChEBI" id="CHEBI:58359"/>
        <dbReference type="ChEBI" id="CHEBI:456215"/>
        <dbReference type="EC" id="6.3.5.2"/>
    </reaction>
</comment>
<dbReference type="Pfam" id="PF00117">
    <property type="entry name" value="GATase"/>
    <property type="match status" value="1"/>
</dbReference>
<evidence type="ECO:0000256" key="8">
    <source>
        <dbReference type="ARBA" id="ARBA00022962"/>
    </source>
</evidence>
<evidence type="ECO:0000313" key="13">
    <source>
        <dbReference type="Proteomes" id="UP000476055"/>
    </source>
</evidence>
<dbReference type="CDD" id="cd01742">
    <property type="entry name" value="GATase1_GMP_Synthase"/>
    <property type="match status" value="1"/>
</dbReference>
<dbReference type="NCBIfam" id="TIGR00888">
    <property type="entry name" value="guaA_Nterm"/>
    <property type="match status" value="1"/>
</dbReference>
<keyword evidence="3 9" id="KW-0436">Ligase</keyword>
<keyword evidence="5 9" id="KW-0332">GMP biosynthesis</keyword>
<dbReference type="NCBIfam" id="NF000848">
    <property type="entry name" value="PRK00074.1"/>
    <property type="match status" value="1"/>
</dbReference>
<dbReference type="PRINTS" id="PR00097">
    <property type="entry name" value="ANTSNTHASEII"/>
</dbReference>
<dbReference type="Proteomes" id="UP000476055">
    <property type="component" value="Unassembled WGS sequence"/>
</dbReference>
<comment type="subunit">
    <text evidence="9">Homodimer.</text>
</comment>